<evidence type="ECO:0000259" key="9">
    <source>
        <dbReference type="PROSITE" id="PS50109"/>
    </source>
</evidence>
<dbReference type="SUPFAM" id="SSF47384">
    <property type="entry name" value="Homodimeric domain of signal transducing histidine kinase"/>
    <property type="match status" value="1"/>
</dbReference>
<comment type="catalytic activity">
    <reaction evidence="1">
        <text>ATP + protein L-histidine = ADP + protein N-phospho-L-histidine.</text>
        <dbReference type="EC" id="2.7.13.3"/>
    </reaction>
</comment>
<evidence type="ECO:0000256" key="3">
    <source>
        <dbReference type="ARBA" id="ARBA00022553"/>
    </source>
</evidence>
<keyword evidence="7 8" id="KW-1133">Transmembrane helix</keyword>
<evidence type="ECO:0000313" key="10">
    <source>
        <dbReference type="EMBL" id="TXK48136.1"/>
    </source>
</evidence>
<evidence type="ECO:0000256" key="2">
    <source>
        <dbReference type="ARBA" id="ARBA00012438"/>
    </source>
</evidence>
<keyword evidence="5 8" id="KW-0812">Transmembrane</keyword>
<evidence type="ECO:0000256" key="6">
    <source>
        <dbReference type="ARBA" id="ARBA00022777"/>
    </source>
</evidence>
<dbReference type="Pfam" id="PF02518">
    <property type="entry name" value="HATPase_c"/>
    <property type="match status" value="1"/>
</dbReference>
<keyword evidence="4" id="KW-0808">Transferase</keyword>
<dbReference type="Gene3D" id="3.30.565.10">
    <property type="entry name" value="Histidine kinase-like ATPase, C-terminal domain"/>
    <property type="match status" value="1"/>
</dbReference>
<dbReference type="GO" id="GO:0000155">
    <property type="term" value="F:phosphorelay sensor kinase activity"/>
    <property type="evidence" value="ECO:0007669"/>
    <property type="project" value="InterPro"/>
</dbReference>
<dbReference type="SMART" id="SM00387">
    <property type="entry name" value="HATPase_c"/>
    <property type="match status" value="1"/>
</dbReference>
<dbReference type="InterPro" id="IPR005467">
    <property type="entry name" value="His_kinase_dom"/>
</dbReference>
<evidence type="ECO:0000256" key="5">
    <source>
        <dbReference type="ARBA" id="ARBA00022692"/>
    </source>
</evidence>
<evidence type="ECO:0000256" key="4">
    <source>
        <dbReference type="ARBA" id="ARBA00022679"/>
    </source>
</evidence>
<dbReference type="PANTHER" id="PTHR45436">
    <property type="entry name" value="SENSOR HISTIDINE KINASE YKOH"/>
    <property type="match status" value="1"/>
</dbReference>
<keyword evidence="3" id="KW-0597">Phosphoprotein</keyword>
<dbReference type="Proteomes" id="UP000321926">
    <property type="component" value="Unassembled WGS sequence"/>
</dbReference>
<keyword evidence="8" id="KW-0472">Membrane</keyword>
<reference evidence="10 11" key="1">
    <citation type="submission" date="2019-08" db="EMBL/GenBank/DDBJ databases">
        <authorList>
            <person name="Shi S."/>
        </authorList>
    </citation>
    <scope>NUCLEOTIDE SEQUENCE [LARGE SCALE GENOMIC DNA]</scope>
    <source>
        <strain evidence="10 11">GY10130</strain>
    </source>
</reference>
<proteinExistence type="predicted"/>
<gene>
    <name evidence="10" type="ORF">FVR03_08150</name>
</gene>
<keyword evidence="6 10" id="KW-0418">Kinase</keyword>
<dbReference type="AlphaFoldDB" id="A0A5C8K8I7"/>
<organism evidence="10 11">
    <name type="scientific">Pontibacter qinzhouensis</name>
    <dbReference type="NCBI Taxonomy" id="2603253"/>
    <lineage>
        <taxon>Bacteria</taxon>
        <taxon>Pseudomonadati</taxon>
        <taxon>Bacteroidota</taxon>
        <taxon>Cytophagia</taxon>
        <taxon>Cytophagales</taxon>
        <taxon>Hymenobacteraceae</taxon>
        <taxon>Pontibacter</taxon>
    </lineage>
</organism>
<evidence type="ECO:0000256" key="8">
    <source>
        <dbReference type="SAM" id="Phobius"/>
    </source>
</evidence>
<dbReference type="CDD" id="cd00082">
    <property type="entry name" value="HisKA"/>
    <property type="match status" value="1"/>
</dbReference>
<dbReference type="PANTHER" id="PTHR45436:SF5">
    <property type="entry name" value="SENSOR HISTIDINE KINASE TRCS"/>
    <property type="match status" value="1"/>
</dbReference>
<evidence type="ECO:0000256" key="7">
    <source>
        <dbReference type="ARBA" id="ARBA00022989"/>
    </source>
</evidence>
<dbReference type="RefSeq" id="WP_147921252.1">
    <property type="nucleotide sequence ID" value="NZ_VRTY01000024.1"/>
</dbReference>
<feature type="transmembrane region" description="Helical" evidence="8">
    <location>
        <begin position="134"/>
        <end position="155"/>
    </location>
</feature>
<dbReference type="EMBL" id="VRTY01000024">
    <property type="protein sequence ID" value="TXK48136.1"/>
    <property type="molecule type" value="Genomic_DNA"/>
</dbReference>
<dbReference type="GO" id="GO:0005886">
    <property type="term" value="C:plasma membrane"/>
    <property type="evidence" value="ECO:0007669"/>
    <property type="project" value="TreeGrafter"/>
</dbReference>
<dbReference type="SUPFAM" id="SSF55874">
    <property type="entry name" value="ATPase domain of HSP90 chaperone/DNA topoisomerase II/histidine kinase"/>
    <property type="match status" value="1"/>
</dbReference>
<feature type="transmembrane region" description="Helical" evidence="8">
    <location>
        <begin position="9"/>
        <end position="27"/>
    </location>
</feature>
<dbReference type="InterPro" id="IPR003661">
    <property type="entry name" value="HisK_dim/P_dom"/>
</dbReference>
<dbReference type="Gene3D" id="1.10.287.130">
    <property type="match status" value="1"/>
</dbReference>
<keyword evidence="11" id="KW-1185">Reference proteome</keyword>
<sequence>MRILTKTSLYYLLVSVVVFLAGSLLFYKQLQNEIYDEVDDQLFTDKENIIQYIRENNRLPSVTSGISEAILVREAQHADLVLEELGDTLIYSNYDEEYIPFRRLTFTAYQNNKPYQYTILKSLTDFQDLFESTFIAMAWIFLMLLLGLVSVNYIINRFTWRHFYDTLHKIKHYSLTKYTPLQLKHANTTEFQELNEVLLSMTDKIYNDYLNLKEFTENASHEIQTPLAIVNNKLELFMQADNLTQQQARMLEEMAGSVSRLARLNKSLILLTRIENQEFQEQERVPLHELLQEQLEQLQEMMDLIGLSLEPPVVLEPVWLVMNRGLAEVMVSNLLLNAIRHNHQGGTIGLQLTQRELKICNTGEALAAPPDQLMGRFVSSSRSSGSMGIGLALVKRICDLYHLRLRYTYNEHQHQLVVSFPAA</sequence>
<dbReference type="SMART" id="SM00388">
    <property type="entry name" value="HisKA"/>
    <property type="match status" value="1"/>
</dbReference>
<feature type="domain" description="Histidine kinase" evidence="9">
    <location>
        <begin position="218"/>
        <end position="423"/>
    </location>
</feature>
<dbReference type="InterPro" id="IPR036097">
    <property type="entry name" value="HisK_dim/P_sf"/>
</dbReference>
<comment type="caution">
    <text evidence="10">The sequence shown here is derived from an EMBL/GenBank/DDBJ whole genome shotgun (WGS) entry which is preliminary data.</text>
</comment>
<dbReference type="InterPro" id="IPR036890">
    <property type="entry name" value="HATPase_C_sf"/>
</dbReference>
<evidence type="ECO:0000313" key="11">
    <source>
        <dbReference type="Proteomes" id="UP000321926"/>
    </source>
</evidence>
<protein>
    <recommendedName>
        <fullName evidence="2">histidine kinase</fullName>
        <ecNumber evidence="2">2.7.13.3</ecNumber>
    </recommendedName>
</protein>
<dbReference type="InterPro" id="IPR050428">
    <property type="entry name" value="TCS_sensor_his_kinase"/>
</dbReference>
<dbReference type="EC" id="2.7.13.3" evidence="2"/>
<dbReference type="OrthoDB" id="1522504at2"/>
<dbReference type="InterPro" id="IPR003594">
    <property type="entry name" value="HATPase_dom"/>
</dbReference>
<evidence type="ECO:0000256" key="1">
    <source>
        <dbReference type="ARBA" id="ARBA00000085"/>
    </source>
</evidence>
<dbReference type="Pfam" id="PF00512">
    <property type="entry name" value="HisKA"/>
    <property type="match status" value="1"/>
</dbReference>
<name>A0A5C8K8I7_9BACT</name>
<dbReference type="PROSITE" id="PS50109">
    <property type="entry name" value="HIS_KIN"/>
    <property type="match status" value="1"/>
</dbReference>
<accession>A0A5C8K8I7</accession>